<reference evidence="3 4" key="1">
    <citation type="submission" date="2023-11" db="EMBL/GenBank/DDBJ databases">
        <authorList>
            <person name="Xu M."/>
            <person name="Jiang T."/>
        </authorList>
    </citation>
    <scope>NUCLEOTIDE SEQUENCE [LARGE SCALE GENOMIC DNA]</scope>
    <source>
        <strain evidence="3 4">SD</strain>
    </source>
</reference>
<keyword evidence="2" id="KW-0812">Transmembrane</keyword>
<evidence type="ECO:0000313" key="3">
    <source>
        <dbReference type="EMBL" id="MDX8153364.1"/>
    </source>
</evidence>
<keyword evidence="4" id="KW-1185">Reference proteome</keyword>
<gene>
    <name evidence="3" type="ORF">SK069_17330</name>
</gene>
<feature type="transmembrane region" description="Helical" evidence="2">
    <location>
        <begin position="124"/>
        <end position="147"/>
    </location>
</feature>
<dbReference type="Proteomes" id="UP001277761">
    <property type="component" value="Unassembled WGS sequence"/>
</dbReference>
<keyword evidence="2" id="KW-1133">Transmembrane helix</keyword>
<proteinExistence type="predicted"/>
<protein>
    <recommendedName>
        <fullName evidence="5">Tripartite tricarboxylate transporter TctB family protein</fullName>
    </recommendedName>
</protein>
<evidence type="ECO:0000256" key="1">
    <source>
        <dbReference type="SAM" id="MobiDB-lite"/>
    </source>
</evidence>
<evidence type="ECO:0008006" key="5">
    <source>
        <dbReference type="Google" id="ProtNLM"/>
    </source>
</evidence>
<dbReference type="EMBL" id="JAXAVX010000013">
    <property type="protein sequence ID" value="MDX8153364.1"/>
    <property type="molecule type" value="Genomic_DNA"/>
</dbReference>
<comment type="caution">
    <text evidence="3">The sequence shown here is derived from an EMBL/GenBank/DDBJ whole genome shotgun (WGS) entry which is preliminary data.</text>
</comment>
<evidence type="ECO:0000313" key="4">
    <source>
        <dbReference type="Proteomes" id="UP001277761"/>
    </source>
</evidence>
<name>A0ABU4VQI9_9ACTN</name>
<feature type="region of interest" description="Disordered" evidence="1">
    <location>
        <begin position="22"/>
        <end position="61"/>
    </location>
</feature>
<accession>A0ABU4VQI9</accession>
<sequence length="152" mass="14886">MSHIVLYKAGGTSGVLLAQATTTTTDDSGGGAAPRTKTSGGSGKNEKTTGTSGAGSYQPGGGFPSLKVSPDVRALPGLSKANDGVDGLAAAALIVLLATGVVGVLTVAASNFVQLPRWAEQGKIGIIIAPVGAFVLALLGQLIGWGWSLGVG</sequence>
<keyword evidence="2" id="KW-0472">Membrane</keyword>
<feature type="transmembrane region" description="Helical" evidence="2">
    <location>
        <begin position="88"/>
        <end position="112"/>
    </location>
</feature>
<organism evidence="3 4">
    <name type="scientific">Patulibacter brassicae</name>
    <dbReference type="NCBI Taxonomy" id="1705717"/>
    <lineage>
        <taxon>Bacteria</taxon>
        <taxon>Bacillati</taxon>
        <taxon>Actinomycetota</taxon>
        <taxon>Thermoleophilia</taxon>
        <taxon>Solirubrobacterales</taxon>
        <taxon>Patulibacteraceae</taxon>
        <taxon>Patulibacter</taxon>
    </lineage>
</organism>
<evidence type="ECO:0000256" key="2">
    <source>
        <dbReference type="SAM" id="Phobius"/>
    </source>
</evidence>
<dbReference type="RefSeq" id="WP_319955515.1">
    <property type="nucleotide sequence ID" value="NZ_JAXAVX010000013.1"/>
</dbReference>